<dbReference type="FunFam" id="3.40.50.300:FF:000019">
    <property type="entry name" value="Translation initiation factor IF-2"/>
    <property type="match status" value="1"/>
</dbReference>
<organism evidence="12 13">
    <name type="scientific">Acholeplasma laidlawii</name>
    <dbReference type="NCBI Taxonomy" id="2148"/>
    <lineage>
        <taxon>Bacteria</taxon>
        <taxon>Bacillati</taxon>
        <taxon>Mycoplasmatota</taxon>
        <taxon>Mollicutes</taxon>
        <taxon>Acholeplasmatales</taxon>
        <taxon>Acholeplasmataceae</taxon>
        <taxon>Acholeplasma</taxon>
    </lineage>
</organism>
<comment type="subcellular location">
    <subcellularLocation>
        <location evidence="8">Cytoplasm</location>
    </subcellularLocation>
</comment>
<dbReference type="Gene3D" id="3.40.50.10050">
    <property type="entry name" value="Translation initiation factor IF- 2, domain 3"/>
    <property type="match status" value="1"/>
</dbReference>
<dbReference type="FunFam" id="2.40.30.10:FF:000008">
    <property type="entry name" value="Translation initiation factor IF-2"/>
    <property type="match status" value="1"/>
</dbReference>
<dbReference type="NCBIfam" id="TIGR00231">
    <property type="entry name" value="small_GTP"/>
    <property type="match status" value="1"/>
</dbReference>
<dbReference type="Pfam" id="PF00009">
    <property type="entry name" value="GTP_EFTU"/>
    <property type="match status" value="1"/>
</dbReference>
<dbReference type="SUPFAM" id="SSF52156">
    <property type="entry name" value="Initiation factor IF2/eIF5b, domain 3"/>
    <property type="match status" value="1"/>
</dbReference>
<feature type="compositionally biased region" description="Low complexity" evidence="10">
    <location>
        <begin position="7"/>
        <end position="21"/>
    </location>
</feature>
<evidence type="ECO:0000256" key="3">
    <source>
        <dbReference type="ARBA" id="ARBA00022540"/>
    </source>
</evidence>
<feature type="binding site" evidence="8">
    <location>
        <begin position="131"/>
        <end position="138"/>
    </location>
    <ligand>
        <name>GTP</name>
        <dbReference type="ChEBI" id="CHEBI:37565"/>
    </ligand>
</feature>
<name>A0A553IJ63_ACHLA</name>
<keyword evidence="6 8" id="KW-0342">GTP-binding</keyword>
<proteinExistence type="inferred from homology"/>
<dbReference type="InterPro" id="IPR023115">
    <property type="entry name" value="TIF_IF2_dom3"/>
</dbReference>
<dbReference type="EMBL" id="VKID01000001">
    <property type="protein sequence ID" value="TRY00229.1"/>
    <property type="molecule type" value="Genomic_DNA"/>
</dbReference>
<protein>
    <recommendedName>
        <fullName evidence="2 8">Translation initiation factor IF-2</fullName>
    </recommendedName>
</protein>
<dbReference type="Pfam" id="PF22042">
    <property type="entry name" value="EF-G_D2"/>
    <property type="match status" value="1"/>
</dbReference>
<feature type="binding site" evidence="8">
    <location>
        <begin position="177"/>
        <end position="181"/>
    </location>
    <ligand>
        <name>GTP</name>
        <dbReference type="ChEBI" id="CHEBI:37565"/>
    </ligand>
</feature>
<dbReference type="FunFam" id="3.40.50.10050:FF:000001">
    <property type="entry name" value="Translation initiation factor IF-2"/>
    <property type="match status" value="1"/>
</dbReference>
<feature type="domain" description="Tr-type G" evidence="11">
    <location>
        <begin position="122"/>
        <end position="291"/>
    </location>
</feature>
<dbReference type="GO" id="GO:0003924">
    <property type="term" value="F:GTPase activity"/>
    <property type="evidence" value="ECO:0007669"/>
    <property type="project" value="UniProtKB-UniRule"/>
</dbReference>
<dbReference type="InterPro" id="IPR000795">
    <property type="entry name" value="T_Tr_GTP-bd_dom"/>
</dbReference>
<evidence type="ECO:0000256" key="8">
    <source>
        <dbReference type="HAMAP-Rule" id="MF_00100"/>
    </source>
</evidence>
<evidence type="ECO:0000256" key="10">
    <source>
        <dbReference type="SAM" id="MobiDB-lite"/>
    </source>
</evidence>
<dbReference type="Pfam" id="PF11987">
    <property type="entry name" value="IF-2"/>
    <property type="match status" value="1"/>
</dbReference>
<dbReference type="InterPro" id="IPR005225">
    <property type="entry name" value="Small_GTP-bd"/>
</dbReference>
<dbReference type="Gene3D" id="3.40.50.300">
    <property type="entry name" value="P-loop containing nucleotide triphosphate hydrolases"/>
    <property type="match status" value="1"/>
</dbReference>
<dbReference type="InterPro" id="IPR009000">
    <property type="entry name" value="Transl_B-barrel_sf"/>
</dbReference>
<dbReference type="PROSITE" id="PS51722">
    <property type="entry name" value="G_TR_2"/>
    <property type="match status" value="1"/>
</dbReference>
<comment type="similarity">
    <text evidence="1 8 9">Belongs to the TRAFAC class translation factor GTPase superfamily. Classic translation factor GTPase family. IF-2 subfamily.</text>
</comment>
<accession>A0A553IJ63</accession>
<dbReference type="GO" id="GO:0003743">
    <property type="term" value="F:translation initiation factor activity"/>
    <property type="evidence" value="ECO:0007669"/>
    <property type="project" value="UniProtKB-UniRule"/>
</dbReference>
<dbReference type="SUPFAM" id="SSF50447">
    <property type="entry name" value="Translation proteins"/>
    <property type="match status" value="2"/>
</dbReference>
<feature type="region of interest" description="Disordered" evidence="10">
    <location>
        <begin position="1"/>
        <end position="33"/>
    </location>
</feature>
<dbReference type="PANTHER" id="PTHR43381">
    <property type="entry name" value="TRANSLATION INITIATION FACTOR IF-2-RELATED"/>
    <property type="match status" value="1"/>
</dbReference>
<dbReference type="CDD" id="cd03692">
    <property type="entry name" value="mtIF2_IVc"/>
    <property type="match status" value="1"/>
</dbReference>
<feature type="compositionally biased region" description="Polar residues" evidence="10">
    <location>
        <begin position="22"/>
        <end position="32"/>
    </location>
</feature>
<dbReference type="InterPro" id="IPR015760">
    <property type="entry name" value="TIF_IF2"/>
</dbReference>
<dbReference type="OMA" id="RKNPWMN"/>
<dbReference type="HAMAP" id="MF_00100_B">
    <property type="entry name" value="IF_2_B"/>
    <property type="match status" value="1"/>
</dbReference>
<dbReference type="CDD" id="cd01887">
    <property type="entry name" value="IF2_eIF5B"/>
    <property type="match status" value="1"/>
</dbReference>
<keyword evidence="4 8" id="KW-0547">Nucleotide-binding</keyword>
<dbReference type="InterPro" id="IPR006847">
    <property type="entry name" value="IF2_N"/>
</dbReference>
<evidence type="ECO:0000256" key="7">
    <source>
        <dbReference type="ARBA" id="ARBA00025162"/>
    </source>
</evidence>
<evidence type="ECO:0000256" key="2">
    <source>
        <dbReference type="ARBA" id="ARBA00020675"/>
    </source>
</evidence>
<evidence type="ECO:0000256" key="5">
    <source>
        <dbReference type="ARBA" id="ARBA00022917"/>
    </source>
</evidence>
<feature type="region of interest" description="G-domain" evidence="8">
    <location>
        <begin position="125"/>
        <end position="273"/>
    </location>
</feature>
<dbReference type="InterPro" id="IPR036925">
    <property type="entry name" value="TIF_IF2_dom3_sf"/>
</dbReference>
<evidence type="ECO:0000256" key="1">
    <source>
        <dbReference type="ARBA" id="ARBA00007733"/>
    </source>
</evidence>
<reference evidence="12 13" key="1">
    <citation type="submission" date="2019-07" db="EMBL/GenBank/DDBJ databases">
        <title>Genome sequence of Acholeplasma laidlawii strain with increased resistance to erythromycin.</title>
        <authorList>
            <person name="Medvedeva E.S."/>
            <person name="Baranova N.B."/>
            <person name="Siniagina M.N."/>
            <person name="Mouzykantov A."/>
            <person name="Chernova O.A."/>
            <person name="Chernov V.M."/>
        </authorList>
    </citation>
    <scope>NUCLEOTIDE SEQUENCE [LARGE SCALE GENOMIC DNA]</scope>
    <source>
        <strain evidence="12 13">PG8REry</strain>
    </source>
</reference>
<comment type="function">
    <text evidence="7 8 9">One of the essential components for the initiation of protein synthesis. Protects formylmethionyl-tRNA from spontaneous hydrolysis and promotes its binding to the 30S ribosomal subunits. Also involved in the hydrolysis of GTP during the formation of the 70S ribosomal complex.</text>
</comment>
<dbReference type="FunFam" id="2.40.30.10:FF:000007">
    <property type="entry name" value="Translation initiation factor IF-2"/>
    <property type="match status" value="1"/>
</dbReference>
<dbReference type="GO" id="GO:0005829">
    <property type="term" value="C:cytosol"/>
    <property type="evidence" value="ECO:0007669"/>
    <property type="project" value="TreeGrafter"/>
</dbReference>
<evidence type="ECO:0000256" key="4">
    <source>
        <dbReference type="ARBA" id="ARBA00022741"/>
    </source>
</evidence>
<dbReference type="CDD" id="cd03702">
    <property type="entry name" value="IF2_mtIF2_II"/>
    <property type="match status" value="1"/>
</dbReference>
<evidence type="ECO:0000256" key="9">
    <source>
        <dbReference type="RuleBase" id="RU000644"/>
    </source>
</evidence>
<evidence type="ECO:0000313" key="13">
    <source>
        <dbReference type="Proteomes" id="UP000315938"/>
    </source>
</evidence>
<keyword evidence="8" id="KW-0963">Cytoplasm</keyword>
<dbReference type="InterPro" id="IPR053905">
    <property type="entry name" value="EF-G-like_DII"/>
</dbReference>
<dbReference type="Gene3D" id="2.40.30.10">
    <property type="entry name" value="Translation factors"/>
    <property type="match status" value="2"/>
</dbReference>
<dbReference type="InterPro" id="IPR044145">
    <property type="entry name" value="IF2_II"/>
</dbReference>
<evidence type="ECO:0000259" key="11">
    <source>
        <dbReference type="PROSITE" id="PS51722"/>
    </source>
</evidence>
<dbReference type="SUPFAM" id="SSF52540">
    <property type="entry name" value="P-loop containing nucleoside triphosphate hydrolases"/>
    <property type="match status" value="1"/>
</dbReference>
<dbReference type="PANTHER" id="PTHR43381:SF5">
    <property type="entry name" value="TR-TYPE G DOMAIN-CONTAINING PROTEIN"/>
    <property type="match status" value="1"/>
</dbReference>
<gene>
    <name evidence="8 12" type="primary">infB</name>
    <name evidence="12" type="ORF">FNV44_04050</name>
</gene>
<dbReference type="NCBIfam" id="TIGR00487">
    <property type="entry name" value="IF-2"/>
    <property type="match status" value="1"/>
</dbReference>
<dbReference type="InterPro" id="IPR000178">
    <property type="entry name" value="TF_IF2_bacterial-like"/>
</dbReference>
<evidence type="ECO:0000256" key="6">
    <source>
        <dbReference type="ARBA" id="ARBA00023134"/>
    </source>
</evidence>
<keyword evidence="5 8" id="KW-0648">Protein biosynthesis</keyword>
<feature type="binding site" evidence="8">
    <location>
        <begin position="231"/>
        <end position="234"/>
    </location>
    <ligand>
        <name>GTP</name>
        <dbReference type="ChEBI" id="CHEBI:37565"/>
    </ligand>
</feature>
<sequence>MAKQRSNNKNNNNTKRPSKNNFGKSTYSNTQKPAPKKVITELIFKPEMTVSDVAEALDISNAVLIKKLMGLGMMTSVNQVLERDVVELIAMDMGIEVKDEVITDLTRYDEMEIIDDPKDLVKRSPIITIMGHVDHGKTTLLDSIRKSRVVTGEAGGITQHIGAYQVEHGGEKITFIDTPGHAAFTEMRARGAKVTDIVVLVVAADDGVKPQTIEALQHAKASGVPIIVAINKIDKPTANPDNVMSALSAHDLTPEAWGGTTPYVEVSALKRLGIDNLLDIILVLAEVEDLKANPKRDAMGTVIEAYLDKGRGPVATVIVENGTLRIGDIIVIGNTFGRIRTMNDDLKKRYDEALPGTPVEITGLDQVPQAGDIFMVFKDERVARQTAEARSSKLKETYIKQQKASSLESMFGAQDDGEKVLNLVLKCDVQGSIEALKGMLDKIDVDGFKANIVRSGVGGISETDVQLASASGAVVIGFNVRPTAAVKSLAESMNVEIRLYNVVYRITEDIEKALKGMLEPVFEDVVTGTAEVRQLFKISKIGTIAGSYVTNGVIHRDSKVTVIREGVVIYNGVLSSLKRGKDDVKEVRQGFEFGFSVENYNDLKEGDVIEASIEREVEVN</sequence>
<dbReference type="GO" id="GO:0005525">
    <property type="term" value="F:GTP binding"/>
    <property type="evidence" value="ECO:0007669"/>
    <property type="project" value="UniProtKB-KW"/>
</dbReference>
<evidence type="ECO:0000313" key="12">
    <source>
        <dbReference type="EMBL" id="TRY00229.1"/>
    </source>
</evidence>
<dbReference type="Pfam" id="PF04760">
    <property type="entry name" value="IF2_N"/>
    <property type="match status" value="1"/>
</dbReference>
<dbReference type="InterPro" id="IPR027417">
    <property type="entry name" value="P-loop_NTPase"/>
</dbReference>
<keyword evidence="3 8" id="KW-0396">Initiation factor</keyword>
<comment type="caution">
    <text evidence="12">The sequence shown here is derived from an EMBL/GenBank/DDBJ whole genome shotgun (WGS) entry which is preliminary data.</text>
</comment>
<dbReference type="RefSeq" id="WP_012242273.1">
    <property type="nucleotide sequence ID" value="NZ_JACAOE010000001.1"/>
</dbReference>
<dbReference type="GeneID" id="41338506"/>
<dbReference type="AlphaFoldDB" id="A0A553IJ63"/>
<dbReference type="Proteomes" id="UP000315938">
    <property type="component" value="Unassembled WGS sequence"/>
</dbReference>